<protein>
    <recommendedName>
        <fullName evidence="2">Lipid II isoglutaminyl synthase (glutamine-hydrolyzing) subunit MurT</fullName>
        <ecNumber evidence="2">6.3.5.13</ecNumber>
    </recommendedName>
</protein>
<proteinExistence type="inferred from homology"/>
<dbReference type="GO" id="GO:0071555">
    <property type="term" value="P:cell wall organization"/>
    <property type="evidence" value="ECO:0007669"/>
    <property type="project" value="UniProtKB-KW"/>
</dbReference>
<dbReference type="AlphaFoldDB" id="A0A9Q2CZF9"/>
<dbReference type="InterPro" id="IPR036565">
    <property type="entry name" value="Mur-like_cat_sf"/>
</dbReference>
<comment type="caution">
    <text evidence="5">The sequence shown here is derived from an EMBL/GenBank/DDBJ whole genome shotgun (WGS) entry which is preliminary data.</text>
</comment>
<reference evidence="5 6" key="1">
    <citation type="submission" date="2020-08" db="EMBL/GenBank/DDBJ databases">
        <title>Genomic Encyclopedia of Type Strains, Phase IV (KMG-IV): sequencing the most valuable type-strain genomes for metagenomic binning, comparative biology and taxonomic classification.</title>
        <authorList>
            <person name="Goeker M."/>
        </authorList>
    </citation>
    <scope>NUCLEOTIDE SEQUENCE [LARGE SCALE GENOMIC DNA]</scope>
    <source>
        <strain evidence="5 6">DSM 19163</strain>
    </source>
</reference>
<dbReference type="Proteomes" id="UP000579136">
    <property type="component" value="Unassembled WGS sequence"/>
</dbReference>
<dbReference type="PANTHER" id="PTHR23135:SF7">
    <property type="entry name" value="LIPID II ISOGLUTAMINYL SYNTHASE (GLUTAMINE-HYDROLYZING) SUBUNIT MURT"/>
    <property type="match status" value="1"/>
</dbReference>
<evidence type="ECO:0000313" key="6">
    <source>
        <dbReference type="Proteomes" id="UP000579136"/>
    </source>
</evidence>
<evidence type="ECO:0000259" key="4">
    <source>
        <dbReference type="Pfam" id="PF08353"/>
    </source>
</evidence>
<accession>A0A9Q2CZF9</accession>
<dbReference type="Pfam" id="PF08353">
    <property type="entry name" value="MurT_C"/>
    <property type="match status" value="1"/>
</dbReference>
<dbReference type="GO" id="GO:0008270">
    <property type="term" value="F:zinc ion binding"/>
    <property type="evidence" value="ECO:0007669"/>
    <property type="project" value="UniProtKB-UniRule"/>
</dbReference>
<dbReference type="EMBL" id="JACHHF010000004">
    <property type="protein sequence ID" value="MBB5175891.1"/>
    <property type="molecule type" value="Genomic_DNA"/>
</dbReference>
<dbReference type="Pfam" id="PF08245">
    <property type="entry name" value="Mur_ligase_M"/>
    <property type="match status" value="1"/>
</dbReference>
<comment type="function">
    <text evidence="2">The lipid II isoglutaminyl synthase complex catalyzes the formation of alpha-D-isoglutamine in the cell wall lipid II stem peptide. The MurT subunit catalyzes the ATP-dependent amidation of D-glutamate residue of lipid II, converting it to an isoglutamine residue.</text>
</comment>
<feature type="domain" description="Lipid II isoglutaminyl synthase (glutamine-hydrolyzing) subunit MurT C-terminal" evidence="4">
    <location>
        <begin position="314"/>
        <end position="423"/>
    </location>
</feature>
<feature type="binding site" evidence="2">
    <location>
        <position position="221"/>
    </location>
    <ligand>
        <name>Zn(2+)</name>
        <dbReference type="ChEBI" id="CHEBI:29105"/>
    </ligand>
</feature>
<comment type="catalytic activity">
    <reaction evidence="2">
        <text>beta-D-GlcNAc-(1-&gt;4)-Mur2Ac(oyl-L-Ala-gamma-D-O-P-Glu-L-Lys-D-Ala-D-Ala)-di-trans,octa-cis-undecaprenyl diphosphate + NH4(+) = beta-D-GlcNAc-(1-&gt;4)-Mur2Ac(oyl-L-Ala-D-isoglutaminyl-L-Lys-D-Ala-D-Ala)-di-trans,octa-cis-undecaprenyl diphosphate + phosphate + H(+)</text>
        <dbReference type="Rhea" id="RHEA:57932"/>
        <dbReference type="ChEBI" id="CHEBI:15378"/>
        <dbReference type="ChEBI" id="CHEBI:28938"/>
        <dbReference type="ChEBI" id="CHEBI:43474"/>
        <dbReference type="ChEBI" id="CHEBI:62233"/>
        <dbReference type="ChEBI" id="CHEBI:143132"/>
    </reaction>
</comment>
<sequence length="437" mass="48760">MSIRTNFALLSGRITKHLLMKTTGGGSSLPGKVAHRISPNVLDDVSQYYDVIIVTGTNGKTLTTSLITNIFKRKYDNIVTNSRGSNMLQGIIGAFVDSKPNKHKKGIAILEVDEGSLNNVVEALNPKYIIHTNLFLDQMDRYGDVKETYQLLVNAAKKVPDATLLQNGDLPLFSSVPLPNKRKFFGVDVQAESPKINHCPRCNHTLSYKTYTYSGQGNFTCHACHLERPELKYTVDNIYNLSESSSTFEIDGERFTIPVAGLYNIYNALAAYSMAKEYSIENEIIKAAFLEMKRVFGRQELISFKNQIATLNVVKNPVGLNQVLSLIEKSETPLMLVALLNNRPADGVDISWLKDGNFESLADQDIIEIKTGGISAEVMTNRLIEAGFNESLIKEYDDLEKIVSDLQNSDAKNIQIIASYTAMLEFRKILKDKEIIN</sequence>
<dbReference type="InterPro" id="IPR013221">
    <property type="entry name" value="Mur_ligase_cen"/>
</dbReference>
<feature type="active site" evidence="2">
    <location>
        <position position="349"/>
    </location>
</feature>
<keyword evidence="2" id="KW-0573">Peptidoglycan synthesis</keyword>
<dbReference type="PANTHER" id="PTHR23135">
    <property type="entry name" value="MUR LIGASE FAMILY MEMBER"/>
    <property type="match status" value="1"/>
</dbReference>
<keyword evidence="2 5" id="KW-0436">Ligase</keyword>
<feature type="binding site" evidence="2">
    <location>
        <position position="199"/>
    </location>
    <ligand>
        <name>Zn(2+)</name>
        <dbReference type="ChEBI" id="CHEBI:29105"/>
    </ligand>
</feature>
<organism evidence="5 6">
    <name type="scientific">Nosocomiicoccus ampullae</name>
    <dbReference type="NCBI Taxonomy" id="489910"/>
    <lineage>
        <taxon>Bacteria</taxon>
        <taxon>Bacillati</taxon>
        <taxon>Bacillota</taxon>
        <taxon>Bacilli</taxon>
        <taxon>Bacillales</taxon>
        <taxon>Staphylococcaceae</taxon>
        <taxon>Nosocomiicoccus</taxon>
    </lineage>
</organism>
<keyword evidence="2" id="KW-0961">Cell wall biogenesis/degradation</keyword>
<dbReference type="GO" id="GO:0008360">
    <property type="term" value="P:regulation of cell shape"/>
    <property type="evidence" value="ECO:0007669"/>
    <property type="project" value="UniProtKB-KW"/>
</dbReference>
<dbReference type="GO" id="GO:0140282">
    <property type="term" value="F:carbon-nitrogen ligase activity on lipid II"/>
    <property type="evidence" value="ECO:0007669"/>
    <property type="project" value="UniProtKB-UniRule"/>
</dbReference>
<keyword evidence="6" id="KW-1185">Reference proteome</keyword>
<dbReference type="HAMAP" id="MF_02214">
    <property type="entry name" value="Lipid_II_synth_MurT"/>
    <property type="match status" value="1"/>
</dbReference>
<dbReference type="GO" id="GO:0005524">
    <property type="term" value="F:ATP binding"/>
    <property type="evidence" value="ECO:0007669"/>
    <property type="project" value="UniProtKB-UniRule"/>
</dbReference>
<keyword evidence="2" id="KW-0133">Cell shape</keyword>
<dbReference type="RefSeq" id="WP_183673629.1">
    <property type="nucleotide sequence ID" value="NZ_CBCRYX010000006.1"/>
</dbReference>
<comment type="subunit">
    <text evidence="2">Forms a heterodimer with GatD.</text>
</comment>
<dbReference type="InterPro" id="IPR043703">
    <property type="entry name" value="Lipid_II_synth_MurT"/>
</dbReference>
<name>A0A9Q2CZF9_9STAP</name>
<feature type="domain" description="Mur ligase central" evidence="3">
    <location>
        <begin position="54"/>
        <end position="274"/>
    </location>
</feature>
<dbReference type="InterPro" id="IPR013564">
    <property type="entry name" value="MurT_C"/>
</dbReference>
<evidence type="ECO:0000256" key="2">
    <source>
        <dbReference type="HAMAP-Rule" id="MF_02214"/>
    </source>
</evidence>
<keyword evidence="2" id="KW-0479">Metal-binding</keyword>
<feature type="binding site" evidence="2">
    <location>
        <position position="202"/>
    </location>
    <ligand>
        <name>Zn(2+)</name>
        <dbReference type="ChEBI" id="CHEBI:29105"/>
    </ligand>
</feature>
<dbReference type="EC" id="6.3.5.13" evidence="2"/>
<keyword evidence="2" id="KW-0067">ATP-binding</keyword>
<evidence type="ECO:0000259" key="3">
    <source>
        <dbReference type="Pfam" id="PF08245"/>
    </source>
</evidence>
<comment type="similarity">
    <text evidence="2">Belongs to the MurCDEF family. MurT subfamily.</text>
</comment>
<dbReference type="GO" id="GO:0009252">
    <property type="term" value="P:peptidoglycan biosynthetic process"/>
    <property type="evidence" value="ECO:0007669"/>
    <property type="project" value="UniProtKB-UniRule"/>
</dbReference>
<feature type="binding site" evidence="2">
    <location>
        <position position="224"/>
    </location>
    <ligand>
        <name>Zn(2+)</name>
        <dbReference type="ChEBI" id="CHEBI:29105"/>
    </ligand>
</feature>
<evidence type="ECO:0000256" key="1">
    <source>
        <dbReference type="ARBA" id="ARBA00004752"/>
    </source>
</evidence>
<dbReference type="GO" id="GO:0016881">
    <property type="term" value="F:acid-amino acid ligase activity"/>
    <property type="evidence" value="ECO:0007669"/>
    <property type="project" value="InterPro"/>
</dbReference>
<dbReference type="SUPFAM" id="SSF53623">
    <property type="entry name" value="MurD-like peptide ligases, catalytic domain"/>
    <property type="match status" value="1"/>
</dbReference>
<comment type="catalytic activity">
    <reaction evidence="2">
        <text>beta-D-GlcNAc-(1-&gt;4)-Mur2Ac(oyl-L-Ala-gamma-D-Glu-L-Lys-D-Ala-D-Ala)-di-trans,octa-cis-undecaprenyl diphosphate + L-glutamine + ATP + H2O = beta-D-GlcNAc-(1-&gt;4)-Mur2Ac(oyl-L-Ala-D-isoglutaminyl-L-Lys-D-Ala-D-Ala)-di-trans,octa-cis-undecaprenyl diphosphate + L-glutamate + ADP + phosphate + H(+)</text>
        <dbReference type="Rhea" id="RHEA:57928"/>
        <dbReference type="ChEBI" id="CHEBI:15377"/>
        <dbReference type="ChEBI" id="CHEBI:15378"/>
        <dbReference type="ChEBI" id="CHEBI:29985"/>
        <dbReference type="ChEBI" id="CHEBI:30616"/>
        <dbReference type="ChEBI" id="CHEBI:43474"/>
        <dbReference type="ChEBI" id="CHEBI:58359"/>
        <dbReference type="ChEBI" id="CHEBI:60033"/>
        <dbReference type="ChEBI" id="CHEBI:62233"/>
        <dbReference type="ChEBI" id="CHEBI:456216"/>
        <dbReference type="EC" id="6.3.5.13"/>
    </reaction>
</comment>
<dbReference type="Gene3D" id="3.40.1190.10">
    <property type="entry name" value="Mur-like, catalytic domain"/>
    <property type="match status" value="1"/>
</dbReference>
<comment type="catalytic activity">
    <reaction evidence="2">
        <text>beta-D-GlcNAc-(1-&gt;4)-Mur2Ac(oyl-L-Ala-gamma-D-Glu-L-Lys-D-Ala-D-Ala)-di-trans,octa-cis-undecaprenyl diphosphate + ATP = beta-D-GlcNAc-(1-&gt;4)-Mur2Ac(oyl-L-Ala-gamma-D-O-P-Glu-L-Lys-D-Ala-D-Ala)-di-trans,octa-cis-undecaprenyl diphosphate + ADP</text>
        <dbReference type="Rhea" id="RHEA:59488"/>
        <dbReference type="ChEBI" id="CHEBI:30616"/>
        <dbReference type="ChEBI" id="CHEBI:60033"/>
        <dbReference type="ChEBI" id="CHEBI:143132"/>
        <dbReference type="ChEBI" id="CHEBI:456216"/>
    </reaction>
</comment>
<evidence type="ECO:0000313" key="5">
    <source>
        <dbReference type="EMBL" id="MBB5175891.1"/>
    </source>
</evidence>
<keyword evidence="2" id="KW-0547">Nucleotide-binding</keyword>
<gene>
    <name evidence="2" type="primary">murT</name>
    <name evidence="5" type="ORF">HNQ45_000775</name>
</gene>
<comment type="pathway">
    <text evidence="1 2">Cell wall biogenesis; peptidoglycan biosynthesis.</text>
</comment>
<keyword evidence="2" id="KW-0862">Zinc</keyword>